<dbReference type="Pfam" id="PF00135">
    <property type="entry name" value="COesterase"/>
    <property type="match status" value="1"/>
</dbReference>
<evidence type="ECO:0000256" key="1">
    <source>
        <dbReference type="ARBA" id="ARBA00005964"/>
    </source>
</evidence>
<name>A0A3G6J1Y3_9CORY</name>
<dbReference type="InterPro" id="IPR002018">
    <property type="entry name" value="CarbesteraseB"/>
</dbReference>
<feature type="domain" description="Carboxylesterase type B" evidence="4">
    <location>
        <begin position="61"/>
        <end position="235"/>
    </location>
</feature>
<accession>A0A3G6J1Y3</accession>
<dbReference type="PANTHER" id="PTHR11559">
    <property type="entry name" value="CARBOXYLESTERASE"/>
    <property type="match status" value="1"/>
</dbReference>
<dbReference type="EMBL" id="CP033897">
    <property type="protein sequence ID" value="AZA11896.1"/>
    <property type="molecule type" value="Genomic_DNA"/>
</dbReference>
<dbReference type="PROSITE" id="PS00122">
    <property type="entry name" value="CARBOXYLESTERASE_B_1"/>
    <property type="match status" value="1"/>
</dbReference>
<organism evidence="5 6">
    <name type="scientific">Corynebacterium gerontici</name>
    <dbReference type="NCBI Taxonomy" id="2079234"/>
    <lineage>
        <taxon>Bacteria</taxon>
        <taxon>Bacillati</taxon>
        <taxon>Actinomycetota</taxon>
        <taxon>Actinomycetes</taxon>
        <taxon>Mycobacteriales</taxon>
        <taxon>Corynebacteriaceae</taxon>
        <taxon>Corynebacterium</taxon>
    </lineage>
</organism>
<protein>
    <recommendedName>
        <fullName evidence="3">Carboxylic ester hydrolase</fullName>
        <ecNumber evidence="3">3.1.1.-</ecNumber>
    </recommendedName>
</protein>
<dbReference type="EC" id="3.1.1.-" evidence="3"/>
<dbReference type="AlphaFoldDB" id="A0A3G6J1Y3"/>
<keyword evidence="6" id="KW-1185">Reference proteome</keyword>
<comment type="similarity">
    <text evidence="1 3">Belongs to the type-B carboxylesterase/lipase family.</text>
</comment>
<dbReference type="SUPFAM" id="SSF53474">
    <property type="entry name" value="alpha/beta-Hydrolases"/>
    <property type="match status" value="1"/>
</dbReference>
<keyword evidence="2 3" id="KW-0378">Hydrolase</keyword>
<evidence type="ECO:0000313" key="6">
    <source>
        <dbReference type="Proteomes" id="UP000271587"/>
    </source>
</evidence>
<evidence type="ECO:0000313" key="5">
    <source>
        <dbReference type="EMBL" id="AZA11896.1"/>
    </source>
</evidence>
<sequence>MKQVSTPTSPCTSLSGQFHGKSAGDVATFDHIVYASASDLFAESALRTQPSQHIGNPEQSPLLLRVTTPADTTQGEDMPVVALIHGGGFENGSRNEHWFGGDGLAKQRVIMVSIDYRLQFPGFVRFHDEQPDFYRGISDCQVALDWIQRNIEDFGGDPTNVTLIGQSAGATIALWLARRDHFKGTFRRVMALSPAFARTDFYQRKGLARFALGRGITRSSLKNLSPQKLARGYRKYRKFIQTDLALGPVGLDGQELADIPIIISCTREEWYASTTTARIDHWLPRSLRPLLANHFNANARYLDATTNTTRFFAQLIGDSAIRRWVDRIASSTPGNTWVMHYIGSEAVPAVHCSDIPWVLNSEAQTDHHAREYIAERADATVQQVRGITDAFLQGNLPTWRPYRSSREVLELNITTGQSQIVHDPFAHLREGFYS</sequence>
<dbReference type="InterPro" id="IPR029058">
    <property type="entry name" value="AB_hydrolase_fold"/>
</dbReference>
<evidence type="ECO:0000259" key="4">
    <source>
        <dbReference type="Pfam" id="PF00135"/>
    </source>
</evidence>
<gene>
    <name evidence="5" type="ORF">CGERO_07995</name>
</gene>
<dbReference type="KEGG" id="cgk:CGERO_07995"/>
<evidence type="ECO:0000256" key="2">
    <source>
        <dbReference type="ARBA" id="ARBA00022801"/>
    </source>
</evidence>
<dbReference type="InterPro" id="IPR050309">
    <property type="entry name" value="Type-B_Carboxylest/Lipase"/>
</dbReference>
<dbReference type="Gene3D" id="3.40.50.1820">
    <property type="entry name" value="alpha/beta hydrolase"/>
    <property type="match status" value="1"/>
</dbReference>
<proteinExistence type="inferred from homology"/>
<evidence type="ECO:0000256" key="3">
    <source>
        <dbReference type="RuleBase" id="RU361235"/>
    </source>
</evidence>
<dbReference type="Proteomes" id="UP000271587">
    <property type="component" value="Chromosome"/>
</dbReference>
<dbReference type="InterPro" id="IPR019826">
    <property type="entry name" value="Carboxylesterase_B_AS"/>
</dbReference>
<reference evidence="5 6" key="1">
    <citation type="submission" date="2018-11" db="EMBL/GenBank/DDBJ databases">
        <authorList>
            <person name="Kleinhagauer T."/>
            <person name="Glaeser S.P."/>
            <person name="Spergser J."/>
            <person name="Ruckert C."/>
            <person name="Kaempfer P."/>
            <person name="Busse H.-J."/>
        </authorList>
    </citation>
    <scope>NUCLEOTIDE SEQUENCE [LARGE SCALE GENOMIC DNA]</scope>
    <source>
        <strain evidence="5 6">W8</strain>
    </source>
</reference>
<dbReference type="RefSeq" id="WP_123934835.1">
    <property type="nucleotide sequence ID" value="NZ_CP033897.1"/>
</dbReference>
<dbReference type="OrthoDB" id="3199405at2"/>
<dbReference type="GO" id="GO:0016787">
    <property type="term" value="F:hydrolase activity"/>
    <property type="evidence" value="ECO:0007669"/>
    <property type="project" value="UniProtKB-KW"/>
</dbReference>